<dbReference type="EMBL" id="JACEIK010004242">
    <property type="protein sequence ID" value="MCD9644763.1"/>
    <property type="molecule type" value="Genomic_DNA"/>
</dbReference>
<proteinExistence type="predicted"/>
<dbReference type="Proteomes" id="UP000823775">
    <property type="component" value="Unassembled WGS sequence"/>
</dbReference>
<evidence type="ECO:0000313" key="1">
    <source>
        <dbReference type="EMBL" id="MCD9644763.1"/>
    </source>
</evidence>
<evidence type="ECO:0000313" key="2">
    <source>
        <dbReference type="Proteomes" id="UP000823775"/>
    </source>
</evidence>
<gene>
    <name evidence="1" type="ORF">HAX54_033193</name>
</gene>
<comment type="caution">
    <text evidence="1">The sequence shown here is derived from an EMBL/GenBank/DDBJ whole genome shotgun (WGS) entry which is preliminary data.</text>
</comment>
<protein>
    <submittedName>
        <fullName evidence="1">Uncharacterized protein</fullName>
    </submittedName>
</protein>
<sequence length="66" mass="7518">MVKNYLFTQFLRQHGIKDVEADYPVTISRILDEEDDKYGTTTGAMTVDGIENANDQDFAPYNDDDP</sequence>
<reference evidence="1 2" key="1">
    <citation type="journal article" date="2021" name="BMC Genomics">
        <title>Datura genome reveals duplications of psychoactive alkaloid biosynthetic genes and high mutation rate following tissue culture.</title>
        <authorList>
            <person name="Rajewski A."/>
            <person name="Carter-House D."/>
            <person name="Stajich J."/>
            <person name="Litt A."/>
        </authorList>
    </citation>
    <scope>NUCLEOTIDE SEQUENCE [LARGE SCALE GENOMIC DNA]</scope>
    <source>
        <strain evidence="1">AR-01</strain>
    </source>
</reference>
<organism evidence="1 2">
    <name type="scientific">Datura stramonium</name>
    <name type="common">Jimsonweed</name>
    <name type="synonym">Common thornapple</name>
    <dbReference type="NCBI Taxonomy" id="4076"/>
    <lineage>
        <taxon>Eukaryota</taxon>
        <taxon>Viridiplantae</taxon>
        <taxon>Streptophyta</taxon>
        <taxon>Embryophyta</taxon>
        <taxon>Tracheophyta</taxon>
        <taxon>Spermatophyta</taxon>
        <taxon>Magnoliopsida</taxon>
        <taxon>eudicotyledons</taxon>
        <taxon>Gunneridae</taxon>
        <taxon>Pentapetalae</taxon>
        <taxon>asterids</taxon>
        <taxon>lamiids</taxon>
        <taxon>Solanales</taxon>
        <taxon>Solanaceae</taxon>
        <taxon>Solanoideae</taxon>
        <taxon>Datureae</taxon>
        <taxon>Datura</taxon>
    </lineage>
</organism>
<name>A0ABS8VCL0_DATST</name>
<accession>A0ABS8VCL0</accession>
<keyword evidence="2" id="KW-1185">Reference proteome</keyword>